<evidence type="ECO:0000256" key="1">
    <source>
        <dbReference type="SAM" id="Phobius"/>
    </source>
</evidence>
<sequence length="51" mass="5831">MFIYGISLFSYKGDLSFILKDLGEYSIVLWLPVLIIGTILTIIARIIKKIK</sequence>
<keyword evidence="1" id="KW-0472">Membrane</keyword>
<evidence type="ECO:0000313" key="2">
    <source>
        <dbReference type="EMBL" id="RLJ71965.1"/>
    </source>
</evidence>
<dbReference type="AlphaFoldDB" id="A0A497XRZ5"/>
<keyword evidence="1" id="KW-1133">Transmembrane helix</keyword>
<reference evidence="2 3" key="1">
    <citation type="submission" date="2018-10" db="EMBL/GenBank/DDBJ databases">
        <title>Genomic Encyclopedia of Archaeal and Bacterial Type Strains, Phase II (KMG-II): from individual species to whole genera.</title>
        <authorList>
            <person name="Goeker M."/>
        </authorList>
    </citation>
    <scope>NUCLEOTIDE SEQUENCE [LARGE SCALE GENOMIC DNA]</scope>
    <source>
        <strain evidence="2 3">DSM 19624</strain>
    </source>
</reference>
<comment type="caution">
    <text evidence="2">The sequence shown here is derived from an EMBL/GenBank/DDBJ whole genome shotgun (WGS) entry which is preliminary data.</text>
</comment>
<keyword evidence="1" id="KW-0812">Transmembrane</keyword>
<protein>
    <submittedName>
        <fullName evidence="2">Uncharacterized protein</fullName>
    </submittedName>
</protein>
<evidence type="ECO:0000313" key="3">
    <source>
        <dbReference type="Proteomes" id="UP000273898"/>
    </source>
</evidence>
<proteinExistence type="predicted"/>
<organism evidence="2 3">
    <name type="scientific">Pedobacter alluvionis</name>
    <dbReference type="NCBI Taxonomy" id="475253"/>
    <lineage>
        <taxon>Bacteria</taxon>
        <taxon>Pseudomonadati</taxon>
        <taxon>Bacteroidota</taxon>
        <taxon>Sphingobacteriia</taxon>
        <taxon>Sphingobacteriales</taxon>
        <taxon>Sphingobacteriaceae</taxon>
        <taxon>Pedobacter</taxon>
    </lineage>
</organism>
<feature type="transmembrane region" description="Helical" evidence="1">
    <location>
        <begin position="27"/>
        <end position="47"/>
    </location>
</feature>
<dbReference type="Proteomes" id="UP000273898">
    <property type="component" value="Unassembled WGS sequence"/>
</dbReference>
<gene>
    <name evidence="2" type="ORF">BCL90_4787</name>
</gene>
<dbReference type="EMBL" id="RCCK01000015">
    <property type="protein sequence ID" value="RLJ71965.1"/>
    <property type="molecule type" value="Genomic_DNA"/>
</dbReference>
<accession>A0A497XRZ5</accession>
<name>A0A497XRZ5_9SPHI</name>